<dbReference type="EMBL" id="FNVO01000012">
    <property type="protein sequence ID" value="SEG79334.1"/>
    <property type="molecule type" value="Genomic_DNA"/>
</dbReference>
<evidence type="ECO:0000313" key="2">
    <source>
        <dbReference type="Proteomes" id="UP000236723"/>
    </source>
</evidence>
<keyword evidence="1" id="KW-0238">DNA-binding</keyword>
<protein>
    <submittedName>
        <fullName evidence="1">YbaB/EbfC DNA-binding family protein</fullName>
    </submittedName>
</protein>
<gene>
    <name evidence="1" type="ORF">SAMN04489712_112200</name>
</gene>
<evidence type="ECO:0000313" key="1">
    <source>
        <dbReference type="EMBL" id="SEG79334.1"/>
    </source>
</evidence>
<sequence>MFGPMKAEDLFGSSLRDLQERMGHLEEVQDRIRNLAVTAESEDKLISATVGPGGRLYELKLDPRVRRLETHELAERIVTMVNEATELLQEATAETVQTLMPEGVGEMFTLPGQDREGR</sequence>
<reference evidence="2" key="1">
    <citation type="submission" date="2016-10" db="EMBL/GenBank/DDBJ databases">
        <authorList>
            <person name="Varghese N."/>
            <person name="Submissions S."/>
        </authorList>
    </citation>
    <scope>NUCLEOTIDE SEQUENCE [LARGE SCALE GENOMIC DNA]</scope>
    <source>
        <strain evidence="2">DSM 43163</strain>
    </source>
</reference>
<accession>A0A1H6D2R7</accession>
<name>A0A1H6D2R7_9ACTN</name>
<dbReference type="Proteomes" id="UP000236723">
    <property type="component" value="Unassembled WGS sequence"/>
</dbReference>
<dbReference type="InterPro" id="IPR004401">
    <property type="entry name" value="YbaB/EbfC"/>
</dbReference>
<dbReference type="SUPFAM" id="SSF82607">
    <property type="entry name" value="YbaB-like"/>
    <property type="match status" value="1"/>
</dbReference>
<dbReference type="Pfam" id="PF02575">
    <property type="entry name" value="YbaB_DNA_bd"/>
    <property type="match status" value="1"/>
</dbReference>
<dbReference type="Gene3D" id="3.30.1310.10">
    <property type="entry name" value="Nucleoid-associated protein YbaB-like domain"/>
    <property type="match status" value="1"/>
</dbReference>
<dbReference type="GO" id="GO:0003677">
    <property type="term" value="F:DNA binding"/>
    <property type="evidence" value="ECO:0007669"/>
    <property type="project" value="UniProtKB-KW"/>
</dbReference>
<dbReference type="AlphaFoldDB" id="A0A1H6D2R7"/>
<dbReference type="InterPro" id="IPR036894">
    <property type="entry name" value="YbaB-like_sf"/>
</dbReference>
<organism evidence="1 2">
    <name type="scientific">Thermomonospora echinospora</name>
    <dbReference type="NCBI Taxonomy" id="1992"/>
    <lineage>
        <taxon>Bacteria</taxon>
        <taxon>Bacillati</taxon>
        <taxon>Actinomycetota</taxon>
        <taxon>Actinomycetes</taxon>
        <taxon>Streptosporangiales</taxon>
        <taxon>Thermomonosporaceae</taxon>
        <taxon>Thermomonospora</taxon>
    </lineage>
</organism>
<keyword evidence="2" id="KW-1185">Reference proteome</keyword>
<proteinExistence type="predicted"/>